<reference evidence="2 3" key="1">
    <citation type="submission" date="2023-05" db="EMBL/GenBank/DDBJ databases">
        <title>B98-5 Cell Line De Novo Hybrid Assembly: An Optical Mapping Approach.</title>
        <authorList>
            <person name="Kananen K."/>
            <person name="Auerbach J.A."/>
            <person name="Kautto E."/>
            <person name="Blachly J.S."/>
        </authorList>
    </citation>
    <scope>NUCLEOTIDE SEQUENCE [LARGE SCALE GENOMIC DNA]</scope>
    <source>
        <strain evidence="2">B95-8</strain>
        <tissue evidence="2">Cell line</tissue>
    </source>
</reference>
<accession>A0ABQ9US17</accession>
<name>A0ABQ9US17_SAGOE</name>
<gene>
    <name evidence="2" type="ORF">P7K49_020973</name>
</gene>
<dbReference type="Proteomes" id="UP001266305">
    <property type="component" value="Unassembled WGS sequence"/>
</dbReference>
<comment type="caution">
    <text evidence="2">The sequence shown here is derived from an EMBL/GenBank/DDBJ whole genome shotgun (WGS) entry which is preliminary data.</text>
</comment>
<evidence type="ECO:0000313" key="2">
    <source>
        <dbReference type="EMBL" id="KAK2099625.1"/>
    </source>
</evidence>
<evidence type="ECO:0000256" key="1">
    <source>
        <dbReference type="SAM" id="MobiDB-lite"/>
    </source>
</evidence>
<organism evidence="2 3">
    <name type="scientific">Saguinus oedipus</name>
    <name type="common">Cotton-top tamarin</name>
    <name type="synonym">Oedipomidas oedipus</name>
    <dbReference type="NCBI Taxonomy" id="9490"/>
    <lineage>
        <taxon>Eukaryota</taxon>
        <taxon>Metazoa</taxon>
        <taxon>Chordata</taxon>
        <taxon>Craniata</taxon>
        <taxon>Vertebrata</taxon>
        <taxon>Euteleostomi</taxon>
        <taxon>Mammalia</taxon>
        <taxon>Eutheria</taxon>
        <taxon>Euarchontoglires</taxon>
        <taxon>Primates</taxon>
        <taxon>Haplorrhini</taxon>
        <taxon>Platyrrhini</taxon>
        <taxon>Cebidae</taxon>
        <taxon>Callitrichinae</taxon>
        <taxon>Saguinus</taxon>
    </lineage>
</organism>
<keyword evidence="3" id="KW-1185">Reference proteome</keyword>
<feature type="region of interest" description="Disordered" evidence="1">
    <location>
        <begin position="105"/>
        <end position="128"/>
    </location>
</feature>
<feature type="compositionally biased region" description="Low complexity" evidence="1">
    <location>
        <begin position="113"/>
        <end position="128"/>
    </location>
</feature>
<evidence type="ECO:0000313" key="3">
    <source>
        <dbReference type="Proteomes" id="UP001266305"/>
    </source>
</evidence>
<proteinExistence type="predicted"/>
<dbReference type="EMBL" id="JASSZA010000010">
    <property type="protein sequence ID" value="KAK2099625.1"/>
    <property type="molecule type" value="Genomic_DNA"/>
</dbReference>
<sequence length="128" mass="12110">MGPGPGAGALPGGVAGGPRPVPRAHLGSVAILAAPSVARAGAAERATVAATAPAAAPAAAAAGGWKKETLASQGARLGQTRGAWGGAGFGPAWGRMVNLESLHTGEGHRSGAVDSGSSWGGRVSVSGD</sequence>
<protein>
    <submittedName>
        <fullName evidence="2">Uncharacterized protein</fullName>
    </submittedName>
</protein>